<sequence length="66" mass="7860">MQPEILETLKAITHYGEVTELYMRLTGKFSMEPDSYLNEKIFPFEVETMVDNFSQAWETGIRKLRR</sequence>
<dbReference type="AlphaFoldDB" id="A0A6M3M3S5"/>
<proteinExistence type="predicted"/>
<evidence type="ECO:0000313" key="1">
    <source>
        <dbReference type="EMBL" id="QJA99448.1"/>
    </source>
</evidence>
<organism evidence="1">
    <name type="scientific">viral metagenome</name>
    <dbReference type="NCBI Taxonomy" id="1070528"/>
    <lineage>
        <taxon>unclassified sequences</taxon>
        <taxon>metagenomes</taxon>
        <taxon>organismal metagenomes</taxon>
    </lineage>
</organism>
<dbReference type="EMBL" id="MT143651">
    <property type="protein sequence ID" value="QJA99448.1"/>
    <property type="molecule type" value="Genomic_DNA"/>
</dbReference>
<accession>A0A6M3M3S5</accession>
<gene>
    <name evidence="1" type="ORF">MM171A01009_0011</name>
</gene>
<reference evidence="1" key="1">
    <citation type="submission" date="2020-03" db="EMBL/GenBank/DDBJ databases">
        <title>The deep terrestrial virosphere.</title>
        <authorList>
            <person name="Holmfeldt K."/>
            <person name="Nilsson E."/>
            <person name="Simone D."/>
            <person name="Lopez-Fernandez M."/>
            <person name="Wu X."/>
            <person name="de Brujin I."/>
            <person name="Lundin D."/>
            <person name="Andersson A."/>
            <person name="Bertilsson S."/>
            <person name="Dopson M."/>
        </authorList>
    </citation>
    <scope>NUCLEOTIDE SEQUENCE</scope>
    <source>
        <strain evidence="1">MM171A01009</strain>
    </source>
</reference>
<protein>
    <submittedName>
        <fullName evidence="1">Uncharacterized protein</fullName>
    </submittedName>
</protein>
<name>A0A6M3M3S5_9ZZZZ</name>